<name>A0AC61Y7E0_9FLAO</name>
<keyword evidence="1" id="KW-0378">Hydrolase</keyword>
<dbReference type="EC" id="3.1.1.1" evidence="1"/>
<gene>
    <name evidence="1" type="primary">estD_1</name>
    <name evidence="1" type="ORF">FVB9532_01368</name>
</gene>
<sequence>MKKLLPLLLLMVLHLGFSQNLAGDWKGNLVFQGTTLPTIFHIEKAEDHYQATMDSPHQNAYGIPIDKVEFSNKQLTLTQQAAQLTYEAVLIDKKHLEGTFQQRGFSIPLNLEKLTGEEKETLTSNAHRPQTPKPPYPYQVEEVSFYNPTATITLAGTLTIPKGKGKFPAVVLISGSGPQNRNEEIFEHQPFKVIADYLTRNGIAVLRYDDRGTAASEGDFATATTFDFTDDAKAAVDYLKTRKEINKKKIGAIGHSEGGAIAPILTQKTQLDFIVLMAGPGLQGSKLLNLQRQKQEEIMGINPIMTLQRMHVFQEVYDVILDTTLSKEETKIQTKQVFEKHWGDLISEEQLNQVVEQHNTKWLKTFIRFNPATYLEQVNCEVLAINGEKDSQVPAEENLAAIHRSVEIAGQKVTTKAYPKLNHLFQKAETGSVQEYKEIEQTIDPQVLEDITNWVLNQTKN</sequence>
<dbReference type="EMBL" id="CABVMM010000004">
    <property type="protein sequence ID" value="VVV00103.1"/>
    <property type="molecule type" value="Genomic_DNA"/>
</dbReference>
<comment type="caution">
    <text evidence="1">The sequence shown here is derived from an EMBL/GenBank/DDBJ whole genome shotgun (WGS) entry which is preliminary data.</text>
</comment>
<keyword evidence="2" id="KW-1185">Reference proteome</keyword>
<accession>A0AC61Y7E0</accession>
<organism evidence="1 2">
    <name type="scientific">Mesonia oceanica</name>
    <dbReference type="NCBI Taxonomy" id="2687242"/>
    <lineage>
        <taxon>Bacteria</taxon>
        <taxon>Pseudomonadati</taxon>
        <taxon>Bacteroidota</taxon>
        <taxon>Flavobacteriia</taxon>
        <taxon>Flavobacteriales</taxon>
        <taxon>Flavobacteriaceae</taxon>
        <taxon>Mesonia</taxon>
    </lineage>
</organism>
<proteinExistence type="predicted"/>
<evidence type="ECO:0000313" key="2">
    <source>
        <dbReference type="Proteomes" id="UP000356253"/>
    </source>
</evidence>
<reference evidence="1" key="1">
    <citation type="submission" date="2019-09" db="EMBL/GenBank/DDBJ databases">
        <authorList>
            <person name="Rodrigo-Torres L."/>
            <person name="Arahal R. D."/>
            <person name="Lucena T."/>
        </authorList>
    </citation>
    <scope>NUCLEOTIDE SEQUENCE</scope>
    <source>
        <strain evidence="1">ISS653</strain>
    </source>
</reference>
<protein>
    <submittedName>
        <fullName evidence="1">Esterase EstD</fullName>
        <ecNumber evidence="1">3.1.1.1</ecNumber>
    </submittedName>
</protein>
<evidence type="ECO:0000313" key="1">
    <source>
        <dbReference type="EMBL" id="VVV00103.1"/>
    </source>
</evidence>
<dbReference type="Proteomes" id="UP000356253">
    <property type="component" value="Unassembled WGS sequence"/>
</dbReference>